<comment type="subcellular location">
    <subcellularLocation>
        <location evidence="1">Membrane</location>
        <topology evidence="1">Multi-pass membrane protein</topology>
    </subcellularLocation>
</comment>
<evidence type="ECO:0000256" key="4">
    <source>
        <dbReference type="ARBA" id="ARBA00023136"/>
    </source>
</evidence>
<dbReference type="PANTHER" id="PTHR10250:SF26">
    <property type="entry name" value="GLUTATHIONE S-TRANSFERASE 3, MITOCHONDRIAL"/>
    <property type="match status" value="1"/>
</dbReference>
<dbReference type="InterPro" id="IPR001129">
    <property type="entry name" value="Membr-assoc_MAPEG"/>
</dbReference>
<organism evidence="6 7">
    <name type="scientific">Cytospora mali</name>
    <name type="common">Apple Valsa canker fungus</name>
    <name type="synonym">Valsa mali</name>
    <dbReference type="NCBI Taxonomy" id="578113"/>
    <lineage>
        <taxon>Eukaryota</taxon>
        <taxon>Fungi</taxon>
        <taxon>Dikarya</taxon>
        <taxon>Ascomycota</taxon>
        <taxon>Pezizomycotina</taxon>
        <taxon>Sordariomycetes</taxon>
        <taxon>Sordariomycetidae</taxon>
        <taxon>Diaporthales</taxon>
        <taxon>Cytosporaceae</taxon>
        <taxon>Cytospora</taxon>
    </lineage>
</organism>
<evidence type="ECO:0000256" key="1">
    <source>
        <dbReference type="ARBA" id="ARBA00004141"/>
    </source>
</evidence>
<feature type="transmembrane region" description="Helical" evidence="5">
    <location>
        <begin position="124"/>
        <end position="145"/>
    </location>
</feature>
<protein>
    <submittedName>
        <fullName evidence="6">Microsomal glutathione S-transferase 3</fullName>
    </submittedName>
</protein>
<dbReference type="InterPro" id="IPR023352">
    <property type="entry name" value="MAPEG-like_dom_sf"/>
</dbReference>
<name>A0A194W569_CYTMA</name>
<evidence type="ECO:0000313" key="7">
    <source>
        <dbReference type="Proteomes" id="UP000078559"/>
    </source>
</evidence>
<dbReference type="OrthoDB" id="410651at2759"/>
<dbReference type="SMR" id="A0A194W569"/>
<keyword evidence="7" id="KW-1185">Reference proteome</keyword>
<accession>A0A194W569</accession>
<dbReference type="Proteomes" id="UP000078559">
    <property type="component" value="Chromosome 7"/>
</dbReference>
<dbReference type="EMBL" id="CM003104">
    <property type="protein sequence ID" value="KUI71228.1"/>
    <property type="molecule type" value="Genomic_DNA"/>
</dbReference>
<dbReference type="GO" id="GO:0005635">
    <property type="term" value="C:nuclear envelope"/>
    <property type="evidence" value="ECO:0007669"/>
    <property type="project" value="TreeGrafter"/>
</dbReference>
<dbReference type="GO" id="GO:0004364">
    <property type="term" value="F:glutathione transferase activity"/>
    <property type="evidence" value="ECO:0007669"/>
    <property type="project" value="TreeGrafter"/>
</dbReference>
<keyword evidence="4 5" id="KW-0472">Membrane</keyword>
<keyword evidence="2 5" id="KW-0812">Transmembrane</keyword>
<dbReference type="SUPFAM" id="SSF161084">
    <property type="entry name" value="MAPEG domain-like"/>
    <property type="match status" value="1"/>
</dbReference>
<dbReference type="Gene3D" id="1.20.120.550">
    <property type="entry name" value="Membrane associated eicosanoid/glutathione metabolism-like domain"/>
    <property type="match status" value="1"/>
</dbReference>
<gene>
    <name evidence="6" type="ORF">VM1G_06648</name>
</gene>
<evidence type="ECO:0000313" key="6">
    <source>
        <dbReference type="EMBL" id="KUI71228.1"/>
    </source>
</evidence>
<dbReference type="AlphaFoldDB" id="A0A194W569"/>
<feature type="transmembrane region" description="Helical" evidence="5">
    <location>
        <begin position="91"/>
        <end position="112"/>
    </location>
</feature>
<dbReference type="PANTHER" id="PTHR10250">
    <property type="entry name" value="MICROSOMAL GLUTATHIONE S-TRANSFERASE"/>
    <property type="match status" value="1"/>
</dbReference>
<evidence type="ECO:0000256" key="2">
    <source>
        <dbReference type="ARBA" id="ARBA00022692"/>
    </source>
</evidence>
<evidence type="ECO:0000256" key="3">
    <source>
        <dbReference type="ARBA" id="ARBA00022989"/>
    </source>
</evidence>
<dbReference type="GO" id="GO:0005783">
    <property type="term" value="C:endoplasmic reticulum"/>
    <property type="evidence" value="ECO:0007669"/>
    <property type="project" value="TreeGrafter"/>
</dbReference>
<reference evidence="6" key="1">
    <citation type="submission" date="2014-12" db="EMBL/GenBank/DDBJ databases">
        <title>Genome Sequence of Valsa Canker Pathogens Uncovers a Specific Adaption of Colonization on Woody Bark.</title>
        <authorList>
            <person name="Yin Z."/>
            <person name="Liu H."/>
            <person name="Gao X."/>
            <person name="Li Z."/>
            <person name="Song N."/>
            <person name="Ke X."/>
            <person name="Dai Q."/>
            <person name="Wu Y."/>
            <person name="Sun Y."/>
            <person name="Xu J.-R."/>
            <person name="Kang Z.K."/>
            <person name="Wang L."/>
            <person name="Huang L."/>
        </authorList>
    </citation>
    <scope>NUCLEOTIDE SEQUENCE [LARGE SCALE GENOMIC DNA]</scope>
    <source>
        <strain evidence="6">03-8</strain>
    </source>
</reference>
<feature type="transmembrane region" description="Helical" evidence="5">
    <location>
        <begin position="6"/>
        <end position="26"/>
    </location>
</feature>
<dbReference type="Pfam" id="PF01124">
    <property type="entry name" value="MAPEG"/>
    <property type="match status" value="1"/>
</dbReference>
<evidence type="ECO:0000256" key="5">
    <source>
        <dbReference type="SAM" id="Phobius"/>
    </source>
</evidence>
<dbReference type="InterPro" id="IPR050997">
    <property type="entry name" value="MAPEG"/>
</dbReference>
<dbReference type="GO" id="GO:0016020">
    <property type="term" value="C:membrane"/>
    <property type="evidence" value="ECO:0007669"/>
    <property type="project" value="UniProtKB-SubCell"/>
</dbReference>
<proteinExistence type="predicted"/>
<keyword evidence="3 5" id="KW-1133">Transmembrane helix</keyword>
<dbReference type="GO" id="GO:0004602">
    <property type="term" value="F:glutathione peroxidase activity"/>
    <property type="evidence" value="ECO:0007669"/>
    <property type="project" value="TreeGrafter"/>
</dbReference>
<sequence length="148" mass="15920">MVVLEISSDYGYVLLAAASSTFVNMWHSSRVSKYRYASGIAYPNAYASAEEAKEGTLAYRFNCAQRAHSNFVENLTPFTASLLISGLRFPLVSAGLGFGWLVGRIMYTVGYLSTGPKGRVAGAIVHNLCNLALAFTGAYAAFTLIQGQ</sequence>